<sequence length="38" mass="4002">MAMASAKRKGSSHTSKNIYNLCDPGGSYGGRLENIAKS</sequence>
<accession>A0A0L6U723</accession>
<dbReference type="EMBL" id="LAVV01014937">
    <property type="protein sequence ID" value="KNZ44314.1"/>
    <property type="molecule type" value="Genomic_DNA"/>
</dbReference>
<dbReference type="Proteomes" id="UP000037035">
    <property type="component" value="Unassembled WGS sequence"/>
</dbReference>
<organism evidence="1 2">
    <name type="scientific">Puccinia sorghi</name>
    <dbReference type="NCBI Taxonomy" id="27349"/>
    <lineage>
        <taxon>Eukaryota</taxon>
        <taxon>Fungi</taxon>
        <taxon>Dikarya</taxon>
        <taxon>Basidiomycota</taxon>
        <taxon>Pucciniomycotina</taxon>
        <taxon>Pucciniomycetes</taxon>
        <taxon>Pucciniales</taxon>
        <taxon>Pucciniaceae</taxon>
        <taxon>Puccinia</taxon>
    </lineage>
</organism>
<gene>
    <name evidence="1" type="ORF">VP01_929g6</name>
</gene>
<keyword evidence="2" id="KW-1185">Reference proteome</keyword>
<evidence type="ECO:0000313" key="2">
    <source>
        <dbReference type="Proteomes" id="UP000037035"/>
    </source>
</evidence>
<reference evidence="1 2" key="1">
    <citation type="submission" date="2015-08" db="EMBL/GenBank/DDBJ databases">
        <title>Next Generation Sequencing and Analysis of the Genome of Puccinia sorghi L Schw, the Causal Agent of Maize Common Rust.</title>
        <authorList>
            <person name="Rochi L."/>
            <person name="Burguener G."/>
            <person name="Darino M."/>
            <person name="Turjanski A."/>
            <person name="Kreff E."/>
            <person name="Dieguez M.J."/>
            <person name="Sacco F."/>
        </authorList>
    </citation>
    <scope>NUCLEOTIDE SEQUENCE [LARGE SCALE GENOMIC DNA]</scope>
    <source>
        <strain evidence="1 2">RO10H11247</strain>
    </source>
</reference>
<evidence type="ECO:0000313" key="1">
    <source>
        <dbReference type="EMBL" id="KNZ44314.1"/>
    </source>
</evidence>
<proteinExistence type="predicted"/>
<feature type="non-terminal residue" evidence="1">
    <location>
        <position position="38"/>
    </location>
</feature>
<dbReference type="VEuPathDB" id="FungiDB:VP01_929g6"/>
<protein>
    <submittedName>
        <fullName evidence="1">Uncharacterized protein</fullName>
    </submittedName>
</protein>
<dbReference type="AlphaFoldDB" id="A0A0L6U723"/>
<comment type="caution">
    <text evidence="1">The sequence shown here is derived from an EMBL/GenBank/DDBJ whole genome shotgun (WGS) entry which is preliminary data.</text>
</comment>
<name>A0A0L6U723_9BASI</name>